<dbReference type="Pfam" id="PF23961">
    <property type="entry name" value="Phage_tail_terminator_9"/>
    <property type="match status" value="1"/>
</dbReference>
<dbReference type="EMBL" id="CAMXCH010000001">
    <property type="protein sequence ID" value="CAI3934761.1"/>
    <property type="molecule type" value="Genomic_DNA"/>
</dbReference>
<reference evidence="2" key="1">
    <citation type="submission" date="2022-10" db="EMBL/GenBank/DDBJ databases">
        <authorList>
            <person name="Botero Cardona J."/>
        </authorList>
    </citation>
    <scope>NUCLEOTIDE SEQUENCE</scope>
    <source>
        <strain evidence="2">R-83534</strain>
    </source>
</reference>
<evidence type="ECO:0000259" key="1">
    <source>
        <dbReference type="Pfam" id="PF23961"/>
    </source>
</evidence>
<protein>
    <recommendedName>
        <fullName evidence="1">Phage neck terminator protein gp12-like domain-containing protein</fullName>
    </recommendedName>
</protein>
<evidence type="ECO:0000313" key="2">
    <source>
        <dbReference type="EMBL" id="CAI3934761.1"/>
    </source>
</evidence>
<accession>A0ABN8W529</accession>
<dbReference type="RefSeq" id="WP_282023532.1">
    <property type="nucleotide sequence ID" value="NZ_CAMXCH010000001.1"/>
</dbReference>
<dbReference type="InterPro" id="IPR057087">
    <property type="entry name" value="Gp12-like"/>
</dbReference>
<name>A0ABN8W529_9PROT</name>
<sequence length="211" mass="24039">MTEKKTPEKVTIKAPKVITTKAPKVTAKSPKDGEFPELKNLSYKEMYNIVGKFLRKAIPIKGAKLQIIKGFSNRTATPKPPYVILQIIDENQLSTTETRYTDKHKILWARSEITMHMSFVGTGNVAALQMAKSFTVRFNDSWATEQFAQYSDIFFPLYSDDVKVEKFSINAEDQYDDSCSVTSYFEYHPEFGVCTDSGKEIIMDMNIADKE</sequence>
<dbReference type="Proteomes" id="UP001154272">
    <property type="component" value="Unassembled WGS sequence"/>
</dbReference>
<keyword evidence="3" id="KW-1185">Reference proteome</keyword>
<gene>
    <name evidence="2" type="ORF">R83534S58_LOCUS758</name>
</gene>
<evidence type="ECO:0000313" key="3">
    <source>
        <dbReference type="Proteomes" id="UP001154272"/>
    </source>
</evidence>
<proteinExistence type="predicted"/>
<feature type="domain" description="Phage neck terminator protein gp12-like" evidence="1">
    <location>
        <begin position="45"/>
        <end position="168"/>
    </location>
</feature>
<comment type="caution">
    <text evidence="2">The sequence shown here is derived from an EMBL/GenBank/DDBJ whole genome shotgun (WGS) entry which is preliminary data.</text>
</comment>
<organism evidence="2 3">
    <name type="scientific">Commensalibacter papalotli</name>
    <name type="common">ex Botero et al. 2024</name>
    <dbReference type="NCBI Taxonomy" id="2972766"/>
    <lineage>
        <taxon>Bacteria</taxon>
        <taxon>Pseudomonadati</taxon>
        <taxon>Pseudomonadota</taxon>
        <taxon>Alphaproteobacteria</taxon>
        <taxon>Acetobacterales</taxon>
        <taxon>Acetobacteraceae</taxon>
    </lineage>
</organism>